<dbReference type="Proteomes" id="UP000590811">
    <property type="component" value="Unassembled WGS sequence"/>
</dbReference>
<keyword evidence="1" id="KW-0472">Membrane</keyword>
<dbReference type="AlphaFoldDB" id="A0A839PVK1"/>
<accession>A0A839PVK1</accession>
<evidence type="ECO:0000256" key="1">
    <source>
        <dbReference type="SAM" id="Phobius"/>
    </source>
</evidence>
<feature type="transmembrane region" description="Helical" evidence="1">
    <location>
        <begin position="5"/>
        <end position="27"/>
    </location>
</feature>
<keyword evidence="1" id="KW-1133">Transmembrane helix</keyword>
<proteinExistence type="predicted"/>
<feature type="transmembrane region" description="Helical" evidence="1">
    <location>
        <begin position="33"/>
        <end position="52"/>
    </location>
</feature>
<keyword evidence="1" id="KW-0812">Transmembrane</keyword>
<protein>
    <submittedName>
        <fullName evidence="2">Putative membrane protein</fullName>
    </submittedName>
</protein>
<sequence>MGPTVLYVIGIVFAVAGIFKAAVLGFYESDLPLLLSLLIGGAVLITIAKKWGERV</sequence>
<dbReference type="RefSeq" id="WP_253354807.1">
    <property type="nucleotide sequence ID" value="NZ_JAMKHX010000008.1"/>
</dbReference>
<organism evidence="2 3">
    <name type="scientific">Terracoccus luteus</name>
    <dbReference type="NCBI Taxonomy" id="53356"/>
    <lineage>
        <taxon>Bacteria</taxon>
        <taxon>Bacillati</taxon>
        <taxon>Actinomycetota</taxon>
        <taxon>Actinomycetes</taxon>
        <taxon>Micrococcales</taxon>
        <taxon>Intrasporangiaceae</taxon>
        <taxon>Terracoccus</taxon>
    </lineage>
</organism>
<comment type="caution">
    <text evidence="2">The sequence shown here is derived from an EMBL/GenBank/DDBJ whole genome shotgun (WGS) entry which is preliminary data.</text>
</comment>
<evidence type="ECO:0000313" key="2">
    <source>
        <dbReference type="EMBL" id="MBB2988140.1"/>
    </source>
</evidence>
<reference evidence="2 3" key="1">
    <citation type="submission" date="2020-08" db="EMBL/GenBank/DDBJ databases">
        <title>Genomic Encyclopedia of Type Strains, Phase IV (KMG-V): Genome sequencing to study the core and pangenomes of soil and plant-associated prokaryotes.</title>
        <authorList>
            <person name="Whitman W."/>
        </authorList>
    </citation>
    <scope>NUCLEOTIDE SEQUENCE [LARGE SCALE GENOMIC DNA]</scope>
    <source>
        <strain evidence="2 3">B3ACCR2</strain>
    </source>
</reference>
<name>A0A839PVK1_9MICO</name>
<dbReference type="EMBL" id="JACHVT010000008">
    <property type="protein sequence ID" value="MBB2988140.1"/>
    <property type="molecule type" value="Genomic_DNA"/>
</dbReference>
<evidence type="ECO:0000313" key="3">
    <source>
        <dbReference type="Proteomes" id="UP000590811"/>
    </source>
</evidence>
<gene>
    <name evidence="2" type="ORF">FHW14_003329</name>
</gene>